<keyword evidence="2" id="KW-1185">Reference proteome</keyword>
<name>A0ACB9HS65_9ASTR</name>
<organism evidence="1 2">
    <name type="scientific">Smallanthus sonchifolius</name>
    <dbReference type="NCBI Taxonomy" id="185202"/>
    <lineage>
        <taxon>Eukaryota</taxon>
        <taxon>Viridiplantae</taxon>
        <taxon>Streptophyta</taxon>
        <taxon>Embryophyta</taxon>
        <taxon>Tracheophyta</taxon>
        <taxon>Spermatophyta</taxon>
        <taxon>Magnoliopsida</taxon>
        <taxon>eudicotyledons</taxon>
        <taxon>Gunneridae</taxon>
        <taxon>Pentapetalae</taxon>
        <taxon>asterids</taxon>
        <taxon>campanulids</taxon>
        <taxon>Asterales</taxon>
        <taxon>Asteraceae</taxon>
        <taxon>Asteroideae</taxon>
        <taxon>Heliantheae alliance</taxon>
        <taxon>Millerieae</taxon>
        <taxon>Smallanthus</taxon>
    </lineage>
</organism>
<evidence type="ECO:0000313" key="1">
    <source>
        <dbReference type="EMBL" id="KAI3798570.1"/>
    </source>
</evidence>
<reference evidence="1 2" key="2">
    <citation type="journal article" date="2022" name="Mol. Ecol. Resour.">
        <title>The genomes of chicory, endive, great burdock and yacon provide insights into Asteraceae paleo-polyploidization history and plant inulin production.</title>
        <authorList>
            <person name="Fan W."/>
            <person name="Wang S."/>
            <person name="Wang H."/>
            <person name="Wang A."/>
            <person name="Jiang F."/>
            <person name="Liu H."/>
            <person name="Zhao H."/>
            <person name="Xu D."/>
            <person name="Zhang Y."/>
        </authorList>
    </citation>
    <scope>NUCLEOTIDE SEQUENCE [LARGE SCALE GENOMIC DNA]</scope>
    <source>
        <strain evidence="2">cv. Yunnan</strain>
        <tissue evidence="1">Leaves</tissue>
    </source>
</reference>
<dbReference type="Proteomes" id="UP001056120">
    <property type="component" value="Linkage Group LG11"/>
</dbReference>
<evidence type="ECO:0000313" key="2">
    <source>
        <dbReference type="Proteomes" id="UP001056120"/>
    </source>
</evidence>
<protein>
    <submittedName>
        <fullName evidence="1">Uncharacterized protein</fullName>
    </submittedName>
</protein>
<proteinExistence type="predicted"/>
<sequence length="117" mass="13984">MAGVDYNEWGMVIEEWERMETDPPPPHLYADDYDQEHELEIDEEVFLMMEIEATELKNQLTDVFDERNNKEGGDNFLMQMQSSKTYNKIMNRGHGMKRLKILVIVMTVIRFLRRQIL</sequence>
<accession>A0ACB9HS65</accession>
<reference evidence="2" key="1">
    <citation type="journal article" date="2022" name="Mol. Ecol. Resour.">
        <title>The genomes of chicory, endive, great burdock and yacon provide insights into Asteraceae palaeo-polyploidization history and plant inulin production.</title>
        <authorList>
            <person name="Fan W."/>
            <person name="Wang S."/>
            <person name="Wang H."/>
            <person name="Wang A."/>
            <person name="Jiang F."/>
            <person name="Liu H."/>
            <person name="Zhao H."/>
            <person name="Xu D."/>
            <person name="Zhang Y."/>
        </authorList>
    </citation>
    <scope>NUCLEOTIDE SEQUENCE [LARGE SCALE GENOMIC DNA]</scope>
    <source>
        <strain evidence="2">cv. Yunnan</strain>
    </source>
</reference>
<gene>
    <name evidence="1" type="ORF">L1987_33847</name>
</gene>
<dbReference type="EMBL" id="CM042028">
    <property type="protein sequence ID" value="KAI3798570.1"/>
    <property type="molecule type" value="Genomic_DNA"/>
</dbReference>
<comment type="caution">
    <text evidence="1">The sequence shown here is derived from an EMBL/GenBank/DDBJ whole genome shotgun (WGS) entry which is preliminary data.</text>
</comment>